<comment type="caution">
    <text evidence="3">The sequence shown here is derived from an EMBL/GenBank/DDBJ whole genome shotgun (WGS) entry which is preliminary data.</text>
</comment>
<dbReference type="AlphaFoldDB" id="A0A9D3VSC5"/>
<feature type="compositionally biased region" description="Low complexity" evidence="1">
    <location>
        <begin position="19"/>
        <end position="28"/>
    </location>
</feature>
<dbReference type="OrthoDB" id="26679at2759"/>
<feature type="compositionally biased region" description="Basic and acidic residues" evidence="1">
    <location>
        <begin position="152"/>
        <end position="197"/>
    </location>
</feature>
<dbReference type="PROSITE" id="PS51886">
    <property type="entry name" value="TLDC"/>
    <property type="match status" value="1"/>
</dbReference>
<accession>A0A9D3VSC5</accession>
<name>A0A9D3VSC5_9ROSI</name>
<organism evidence="3 4">
    <name type="scientific">Gossypium stocksii</name>
    <dbReference type="NCBI Taxonomy" id="47602"/>
    <lineage>
        <taxon>Eukaryota</taxon>
        <taxon>Viridiplantae</taxon>
        <taxon>Streptophyta</taxon>
        <taxon>Embryophyta</taxon>
        <taxon>Tracheophyta</taxon>
        <taxon>Spermatophyta</taxon>
        <taxon>Magnoliopsida</taxon>
        <taxon>eudicotyledons</taxon>
        <taxon>Gunneridae</taxon>
        <taxon>Pentapetalae</taxon>
        <taxon>rosids</taxon>
        <taxon>malvids</taxon>
        <taxon>Malvales</taxon>
        <taxon>Malvaceae</taxon>
        <taxon>Malvoideae</taxon>
        <taxon>Gossypium</taxon>
    </lineage>
</organism>
<evidence type="ECO:0000313" key="4">
    <source>
        <dbReference type="Proteomes" id="UP000828251"/>
    </source>
</evidence>
<evidence type="ECO:0000259" key="2">
    <source>
        <dbReference type="PROSITE" id="PS51886"/>
    </source>
</evidence>
<sequence length="401" mass="45190">MYTLKDKAAGSLSRLFADSASHHSSPSSPSSPPDLSQARWYTKGSKSLSSIFSYIIPSLSYGESKLDNHGGELKPVPSLPVRWKKKFEMRYEVLDSVKGYTTCTTEEVKKACEDKKKIWTHSNNKQIARIRLRSENKDCVSGRRSTSSDESQEAREEQSPMKCPLKPDEFHDAREEQSPMKSPLKPDEFHEAREEQGPMKSPLKPSDEFLEAREEQSLMKAPPKLSDESVFINYDLYEFLTSSLPNIVKGCQWMLLYSTLKHGISLRTLIRKSAELPGPCLLITGDRQGAVFGAMLECPLKPTPKRKYQGTNQTFVFTTKYDEPRLFRPTGANRYYYICVNDLLALGGGGNFALSLDEDLLSGTSGACETFGNLCLAHNQDFEPKNIELWGFTHASKHFQN</sequence>
<dbReference type="PANTHER" id="PTHR23354:SF74">
    <property type="entry name" value="TLD-DOMAIN CONTAINING NUCLEOLAR PROTEIN"/>
    <property type="match status" value="1"/>
</dbReference>
<dbReference type="Proteomes" id="UP000828251">
    <property type="component" value="Unassembled WGS sequence"/>
</dbReference>
<protein>
    <recommendedName>
        <fullName evidence="2">TLDc domain-containing protein</fullName>
    </recommendedName>
</protein>
<proteinExistence type="predicted"/>
<dbReference type="SMART" id="SM00584">
    <property type="entry name" value="TLDc"/>
    <property type="match status" value="1"/>
</dbReference>
<feature type="domain" description="TLDc" evidence="2">
    <location>
        <begin position="230"/>
        <end position="393"/>
    </location>
</feature>
<keyword evidence="4" id="KW-1185">Reference proteome</keyword>
<dbReference type="PANTHER" id="PTHR23354">
    <property type="entry name" value="NUCLEOLAR PROTEIN 7/ESTROGEN RECEPTOR COACTIVATOR-RELATED"/>
    <property type="match status" value="1"/>
</dbReference>
<dbReference type="InterPro" id="IPR006571">
    <property type="entry name" value="TLDc_dom"/>
</dbReference>
<evidence type="ECO:0000256" key="1">
    <source>
        <dbReference type="SAM" id="MobiDB-lite"/>
    </source>
</evidence>
<feature type="region of interest" description="Disordered" evidence="1">
    <location>
        <begin position="137"/>
        <end position="205"/>
    </location>
</feature>
<dbReference type="Pfam" id="PF07534">
    <property type="entry name" value="TLD"/>
    <property type="match status" value="1"/>
</dbReference>
<reference evidence="3 4" key="1">
    <citation type="journal article" date="2021" name="Plant Biotechnol. J.">
        <title>Multi-omics assisted identification of the key and species-specific regulatory components of drought-tolerant mechanisms in Gossypium stocksii.</title>
        <authorList>
            <person name="Yu D."/>
            <person name="Ke L."/>
            <person name="Zhang D."/>
            <person name="Wu Y."/>
            <person name="Sun Y."/>
            <person name="Mei J."/>
            <person name="Sun J."/>
            <person name="Sun Y."/>
        </authorList>
    </citation>
    <scope>NUCLEOTIDE SEQUENCE [LARGE SCALE GENOMIC DNA]</scope>
    <source>
        <strain evidence="4">cv. E1</strain>
        <tissue evidence="3">Leaf</tissue>
    </source>
</reference>
<feature type="region of interest" description="Disordered" evidence="1">
    <location>
        <begin position="19"/>
        <end position="38"/>
    </location>
</feature>
<gene>
    <name evidence="3" type="ORF">J1N35_013366</name>
</gene>
<dbReference type="EMBL" id="JAIQCV010000005">
    <property type="protein sequence ID" value="KAH1096445.1"/>
    <property type="molecule type" value="Genomic_DNA"/>
</dbReference>
<evidence type="ECO:0000313" key="3">
    <source>
        <dbReference type="EMBL" id="KAH1096445.1"/>
    </source>
</evidence>